<feature type="compositionally biased region" description="Low complexity" evidence="10">
    <location>
        <begin position="405"/>
        <end position="418"/>
    </location>
</feature>
<evidence type="ECO:0000313" key="12">
    <source>
        <dbReference type="Proteomes" id="UP000504632"/>
    </source>
</evidence>
<dbReference type="GO" id="GO:0045944">
    <property type="term" value="P:positive regulation of transcription by RNA polymerase II"/>
    <property type="evidence" value="ECO:0007669"/>
    <property type="project" value="InterPro"/>
</dbReference>
<feature type="domain" description="MADS-box" evidence="11">
    <location>
        <begin position="1"/>
        <end position="61"/>
    </location>
</feature>
<evidence type="ECO:0000256" key="2">
    <source>
        <dbReference type="ARBA" id="ARBA00022473"/>
    </source>
</evidence>
<dbReference type="SUPFAM" id="SSF55455">
    <property type="entry name" value="SRF-like"/>
    <property type="match status" value="1"/>
</dbReference>
<dbReference type="Pfam" id="PF12347">
    <property type="entry name" value="HJURP_C"/>
    <property type="match status" value="1"/>
</dbReference>
<feature type="compositionally biased region" description="Polar residues" evidence="10">
    <location>
        <begin position="358"/>
        <end position="372"/>
    </location>
</feature>
<evidence type="ECO:0000256" key="4">
    <source>
        <dbReference type="ARBA" id="ARBA00022782"/>
    </source>
</evidence>
<comment type="subcellular location">
    <subcellularLocation>
        <location evidence="1">Nucleus</location>
    </subcellularLocation>
</comment>
<evidence type="ECO:0000256" key="1">
    <source>
        <dbReference type="ARBA" id="ARBA00004123"/>
    </source>
</evidence>
<dbReference type="InterPro" id="IPR033896">
    <property type="entry name" value="MEF2-like_N"/>
</dbReference>
<evidence type="ECO:0000256" key="6">
    <source>
        <dbReference type="ARBA" id="ARBA00023125"/>
    </source>
</evidence>
<dbReference type="PRINTS" id="PR00404">
    <property type="entry name" value="MADSDOMAIN"/>
</dbReference>
<feature type="region of interest" description="Disordered" evidence="10">
    <location>
        <begin position="358"/>
        <end position="460"/>
    </location>
</feature>
<keyword evidence="6" id="KW-0238">DNA-binding</keyword>
<dbReference type="Pfam" id="PF00319">
    <property type="entry name" value="SRF-TF"/>
    <property type="match status" value="1"/>
</dbReference>
<dbReference type="RefSeq" id="XP_030649967.1">
    <property type="nucleotide sequence ID" value="XM_030794107.1"/>
</dbReference>
<dbReference type="AlphaFoldDB" id="A0A6J2X0P1"/>
<reference evidence="13" key="1">
    <citation type="submission" date="2025-08" db="UniProtKB">
        <authorList>
            <consortium name="RefSeq"/>
        </authorList>
    </citation>
    <scope>IDENTIFICATION</scope>
</reference>
<dbReference type="GeneID" id="115829958"/>
<keyword evidence="9" id="KW-0539">Nucleus</keyword>
<keyword evidence="5" id="KW-0805">Transcription regulation</keyword>
<evidence type="ECO:0000259" key="11">
    <source>
        <dbReference type="PROSITE" id="PS50066"/>
    </source>
</evidence>
<keyword evidence="4" id="KW-0221">Differentiation</keyword>
<dbReference type="CDD" id="cd00265">
    <property type="entry name" value="MADS_MEF2_like"/>
    <property type="match status" value="1"/>
</dbReference>
<accession>A0A6J2X0P1</accession>
<keyword evidence="12" id="KW-1185">Reference proteome</keyword>
<dbReference type="FunFam" id="3.40.1810.10:FF:000001">
    <property type="entry name" value="Myocyte-specific enhancer factor 2A homolog"/>
    <property type="match status" value="1"/>
</dbReference>
<keyword evidence="2" id="KW-0217">Developmental protein</keyword>
<evidence type="ECO:0000256" key="10">
    <source>
        <dbReference type="SAM" id="MobiDB-lite"/>
    </source>
</evidence>
<protein>
    <submittedName>
        <fullName evidence="13">Myocyte enhancer factor 2aa isoform X5</fullName>
    </submittedName>
</protein>
<dbReference type="Gene3D" id="3.40.1810.10">
    <property type="entry name" value="Transcription factor, MADS-box"/>
    <property type="match status" value="1"/>
</dbReference>
<dbReference type="GO" id="GO:0000978">
    <property type="term" value="F:RNA polymerase II cis-regulatory region sequence-specific DNA binding"/>
    <property type="evidence" value="ECO:0007669"/>
    <property type="project" value="TreeGrafter"/>
</dbReference>
<evidence type="ECO:0000313" key="13">
    <source>
        <dbReference type="RefSeq" id="XP_030649967.1"/>
    </source>
</evidence>
<keyword evidence="3" id="KW-0597">Phosphoprotein</keyword>
<dbReference type="GO" id="GO:0030154">
    <property type="term" value="P:cell differentiation"/>
    <property type="evidence" value="ECO:0007669"/>
    <property type="project" value="UniProtKB-KW"/>
</dbReference>
<evidence type="ECO:0000256" key="5">
    <source>
        <dbReference type="ARBA" id="ARBA00023015"/>
    </source>
</evidence>
<dbReference type="PANTHER" id="PTHR11945:SF534">
    <property type="entry name" value="MYOCYTE-SPECIFIC ENHANCER FACTOR 2"/>
    <property type="match status" value="1"/>
</dbReference>
<dbReference type="InterPro" id="IPR022102">
    <property type="entry name" value="HJURP_C"/>
</dbReference>
<evidence type="ECO:0000256" key="3">
    <source>
        <dbReference type="ARBA" id="ARBA00022553"/>
    </source>
</evidence>
<keyword evidence="7" id="KW-0010">Activator</keyword>
<feature type="compositionally biased region" description="Basic and acidic residues" evidence="10">
    <location>
        <begin position="442"/>
        <end position="460"/>
    </location>
</feature>
<dbReference type="PROSITE" id="PS50066">
    <property type="entry name" value="MADS_BOX_2"/>
    <property type="match status" value="1"/>
</dbReference>
<feature type="region of interest" description="Disordered" evidence="10">
    <location>
        <begin position="176"/>
        <end position="250"/>
    </location>
</feature>
<dbReference type="Proteomes" id="UP000504632">
    <property type="component" value="Chromosome 2"/>
</dbReference>
<dbReference type="PANTHER" id="PTHR11945">
    <property type="entry name" value="MADS BOX PROTEIN"/>
    <property type="match status" value="1"/>
</dbReference>
<evidence type="ECO:0000256" key="8">
    <source>
        <dbReference type="ARBA" id="ARBA00023163"/>
    </source>
</evidence>
<dbReference type="GO" id="GO:0005634">
    <property type="term" value="C:nucleus"/>
    <property type="evidence" value="ECO:0007669"/>
    <property type="project" value="UniProtKB-SubCell"/>
</dbReference>
<keyword evidence="8" id="KW-0804">Transcription</keyword>
<proteinExistence type="predicted"/>
<feature type="compositionally biased region" description="Polar residues" evidence="10">
    <location>
        <begin position="191"/>
        <end position="204"/>
    </location>
</feature>
<dbReference type="GO" id="GO:0046983">
    <property type="term" value="F:protein dimerization activity"/>
    <property type="evidence" value="ECO:0007669"/>
    <property type="project" value="InterPro"/>
</dbReference>
<gene>
    <name evidence="13" type="primary">mef2aa</name>
</gene>
<dbReference type="InterPro" id="IPR036879">
    <property type="entry name" value="TF_MADSbox_sf"/>
</dbReference>
<sequence length="460" mass="49013">MGRKKIQITRIMDERNRQVTFTKRKFGLMKKAYELSVLCDCEIALIIFNSSNKLFQYASTDMDKVLLKYTEYNEPHESRTNSDIVEKLRNKGHSDCASPDPDDCFGHSPLLDDRFGKLNEESDLIYRRCGPTALPQQNFSMHVAVPVTNPNAMSYNPGSALGTQSLAAASASLSDSAMLSPPQGSLHRSVVSASAPQRPPSTGSAGNGFVNPRGSPGLLGTPSGNGLGKVMPTKSPPPPGGNMGIGSRKPDLRVVIPPSSKGMMPPLSTQRINSSQAAQPLATPVVSVTTPSLPPQGMVYSGMPTAYNTEYSLSSAELTSLQGFGSPGLSLGSVSAWQQHQLGQAALSSLVGGGHLPQGSNLSVNTSQNVNVKSEPISPPRERVTPSGFPPQQQPPSGRPDMGRSPVDSLSSSCSSYDGSDREDHRPDFHSPLGVARAQAGGEERESPSVKRMRMDAWVT</sequence>
<dbReference type="SMART" id="SM00432">
    <property type="entry name" value="MADS"/>
    <property type="match status" value="1"/>
</dbReference>
<feature type="compositionally biased region" description="Pro residues" evidence="10">
    <location>
        <begin position="388"/>
        <end position="398"/>
    </location>
</feature>
<organism evidence="12 13">
    <name type="scientific">Chanos chanos</name>
    <name type="common">Milkfish</name>
    <name type="synonym">Mugil chanos</name>
    <dbReference type="NCBI Taxonomy" id="29144"/>
    <lineage>
        <taxon>Eukaryota</taxon>
        <taxon>Metazoa</taxon>
        <taxon>Chordata</taxon>
        <taxon>Craniata</taxon>
        <taxon>Vertebrata</taxon>
        <taxon>Euteleostomi</taxon>
        <taxon>Actinopterygii</taxon>
        <taxon>Neopterygii</taxon>
        <taxon>Teleostei</taxon>
        <taxon>Ostariophysi</taxon>
        <taxon>Gonorynchiformes</taxon>
        <taxon>Chanidae</taxon>
        <taxon>Chanos</taxon>
    </lineage>
</organism>
<dbReference type="InterPro" id="IPR002100">
    <property type="entry name" value="TF_MADSbox"/>
</dbReference>
<dbReference type="GO" id="GO:0042826">
    <property type="term" value="F:histone deacetylase binding"/>
    <property type="evidence" value="ECO:0007669"/>
    <property type="project" value="TreeGrafter"/>
</dbReference>
<evidence type="ECO:0000256" key="9">
    <source>
        <dbReference type="ARBA" id="ARBA00023242"/>
    </source>
</evidence>
<dbReference type="GO" id="GO:0007507">
    <property type="term" value="P:heart development"/>
    <property type="evidence" value="ECO:0007669"/>
    <property type="project" value="UniProtKB-ARBA"/>
</dbReference>
<name>A0A6J2X0P1_CHACN</name>
<evidence type="ECO:0000256" key="7">
    <source>
        <dbReference type="ARBA" id="ARBA00023159"/>
    </source>
</evidence>
<dbReference type="GO" id="GO:0000981">
    <property type="term" value="F:DNA-binding transcription factor activity, RNA polymerase II-specific"/>
    <property type="evidence" value="ECO:0007669"/>
    <property type="project" value="TreeGrafter"/>
</dbReference>
<dbReference type="CTD" id="30564"/>
<dbReference type="PROSITE" id="PS00350">
    <property type="entry name" value="MADS_BOX_1"/>
    <property type="match status" value="1"/>
</dbReference>
<feature type="compositionally biased region" description="Basic and acidic residues" evidence="10">
    <location>
        <begin position="419"/>
        <end position="429"/>
    </location>
</feature>